<reference evidence="10" key="2">
    <citation type="submission" date="2020-09" db="EMBL/GenBank/DDBJ databases">
        <authorList>
            <person name="Sun Q."/>
            <person name="Zhou Y."/>
        </authorList>
    </citation>
    <scope>NUCLEOTIDE SEQUENCE</scope>
    <source>
        <strain evidence="10">CGMCC 4.7312</strain>
    </source>
</reference>
<evidence type="ECO:0000313" key="10">
    <source>
        <dbReference type="EMBL" id="GGM35284.1"/>
    </source>
</evidence>
<feature type="domain" description="Biotin synthase auxiliary protein C-terminal" evidence="9">
    <location>
        <begin position="69"/>
        <end position="89"/>
    </location>
</feature>
<gene>
    <name evidence="10" type="ORF">GCM10011608_19890</name>
</gene>
<dbReference type="EMBL" id="BMNB01000007">
    <property type="protein sequence ID" value="GGM35284.1"/>
    <property type="molecule type" value="Genomic_DNA"/>
</dbReference>
<evidence type="ECO:0000256" key="4">
    <source>
        <dbReference type="ARBA" id="ARBA00023004"/>
    </source>
</evidence>
<accession>A0A917TRY0</accession>
<evidence type="ECO:0000259" key="9">
    <source>
        <dbReference type="Pfam" id="PF26519"/>
    </source>
</evidence>
<organism evidence="10 11">
    <name type="scientific">Micromonospora sonchi</name>
    <dbReference type="NCBI Taxonomy" id="1763543"/>
    <lineage>
        <taxon>Bacteria</taxon>
        <taxon>Bacillati</taxon>
        <taxon>Actinomycetota</taxon>
        <taxon>Actinomycetes</taxon>
        <taxon>Micromonosporales</taxon>
        <taxon>Micromonosporaceae</taxon>
        <taxon>Micromonospora</taxon>
    </lineage>
</organism>
<evidence type="ECO:0000256" key="6">
    <source>
        <dbReference type="ARBA" id="ARBA00093780"/>
    </source>
</evidence>
<evidence type="ECO:0000256" key="1">
    <source>
        <dbReference type="ARBA" id="ARBA00001915"/>
    </source>
</evidence>
<evidence type="ECO:0000256" key="8">
    <source>
        <dbReference type="SAM" id="MobiDB-lite"/>
    </source>
</evidence>
<dbReference type="InterPro" id="IPR058605">
    <property type="entry name" value="BsaP_C"/>
</dbReference>
<evidence type="ECO:0000256" key="2">
    <source>
        <dbReference type="ARBA" id="ARBA00022723"/>
    </source>
</evidence>
<comment type="caution">
    <text evidence="10">The sequence shown here is derived from an EMBL/GenBank/DDBJ whole genome shotgun (WGS) entry which is preliminary data.</text>
</comment>
<comment type="function">
    <text evidence="5">Required for the activity of the biotin synthase BioB.</text>
</comment>
<dbReference type="Pfam" id="PF26519">
    <property type="entry name" value="BsaP"/>
    <property type="match status" value="1"/>
</dbReference>
<keyword evidence="4" id="KW-0408">Iron</keyword>
<evidence type="ECO:0000256" key="3">
    <source>
        <dbReference type="ARBA" id="ARBA00022756"/>
    </source>
</evidence>
<sequence length="90" mass="9546">MTPTGERRPNPVGSPRTGATPGDVTSRSAVDAPWCDRCGEAAASGPHEGCAAARTLEPPRYCARCRRRMKVQVLPVGWSAVCVEHGESRG</sequence>
<feature type="region of interest" description="Disordered" evidence="8">
    <location>
        <begin position="1"/>
        <end position="28"/>
    </location>
</feature>
<keyword evidence="2" id="KW-0479">Metal-binding</keyword>
<keyword evidence="3" id="KW-0093">Biotin biosynthesis</keyword>
<evidence type="ECO:0000256" key="7">
    <source>
        <dbReference type="ARBA" id="ARBA00093796"/>
    </source>
</evidence>
<evidence type="ECO:0000256" key="5">
    <source>
        <dbReference type="ARBA" id="ARBA00093761"/>
    </source>
</evidence>
<keyword evidence="11" id="KW-1185">Reference proteome</keyword>
<comment type="similarity">
    <text evidence="6">Belongs to the BsaP family.</text>
</comment>
<reference evidence="10" key="1">
    <citation type="journal article" date="2014" name="Int. J. Syst. Evol. Microbiol.">
        <title>Complete genome sequence of Corynebacterium casei LMG S-19264T (=DSM 44701T), isolated from a smear-ripened cheese.</title>
        <authorList>
            <consortium name="US DOE Joint Genome Institute (JGI-PGF)"/>
            <person name="Walter F."/>
            <person name="Albersmeier A."/>
            <person name="Kalinowski J."/>
            <person name="Ruckert C."/>
        </authorList>
    </citation>
    <scope>NUCLEOTIDE SEQUENCE</scope>
    <source>
        <strain evidence="10">CGMCC 4.7312</strain>
    </source>
</reference>
<evidence type="ECO:0000313" key="11">
    <source>
        <dbReference type="Proteomes" id="UP000608890"/>
    </source>
</evidence>
<comment type="cofactor">
    <cofactor evidence="1">
        <name>iron-sulfur cluster</name>
        <dbReference type="ChEBI" id="CHEBI:30408"/>
    </cofactor>
</comment>
<name>A0A917TRY0_9ACTN</name>
<proteinExistence type="inferred from homology"/>
<dbReference type="Proteomes" id="UP000608890">
    <property type="component" value="Unassembled WGS sequence"/>
</dbReference>
<dbReference type="AlphaFoldDB" id="A0A917TRY0"/>
<protein>
    <recommendedName>
        <fullName evidence="7">Biotin synthase auxiliary protein</fullName>
    </recommendedName>
</protein>